<proteinExistence type="predicted"/>
<accession>A0A2W6A6C7</accession>
<dbReference type="AlphaFoldDB" id="A0A2W6A6C7"/>
<evidence type="ECO:0000313" key="1">
    <source>
        <dbReference type="EMBL" id="PZR80908.1"/>
    </source>
</evidence>
<gene>
    <name evidence="1" type="ORF">DLM65_06940</name>
</gene>
<dbReference type="Proteomes" id="UP000248724">
    <property type="component" value="Unassembled WGS sequence"/>
</dbReference>
<sequence length="139" mass="13934">MPSMELPPISQLPWAVGHDRFLAAAGAVTGEGACCLFVIDESIPATARSGYAALVIAYARANEPVTILEGGAAALLIREGGVASGQVAARRLLQQMSRLGLQDTLRAGVAPLGGGVDAALARARELAVGASAGEVAVSA</sequence>
<dbReference type="EMBL" id="QHBU01000130">
    <property type="protein sequence ID" value="PZR80908.1"/>
    <property type="molecule type" value="Genomic_DNA"/>
</dbReference>
<comment type="caution">
    <text evidence="1">The sequence shown here is derived from an EMBL/GenBank/DDBJ whole genome shotgun (WGS) entry which is preliminary data.</text>
</comment>
<organism evidence="1 2">
    <name type="scientific">Candidatus Aeolococcus gillhamiae</name>
    <dbReference type="NCBI Taxonomy" id="3127015"/>
    <lineage>
        <taxon>Bacteria</taxon>
        <taxon>Bacillati</taxon>
        <taxon>Candidatus Dormiibacterota</taxon>
        <taxon>Candidatus Dormibacteria</taxon>
        <taxon>Candidatus Aeolococcales</taxon>
        <taxon>Candidatus Aeolococcaceae</taxon>
        <taxon>Candidatus Aeolococcus</taxon>
    </lineage>
</organism>
<reference evidence="1 2" key="1">
    <citation type="journal article" date="2017" name="Nature">
        <title>Atmospheric trace gases support primary production in Antarctic desert surface soil.</title>
        <authorList>
            <person name="Ji M."/>
            <person name="Greening C."/>
            <person name="Vanwonterghem I."/>
            <person name="Carere C.R."/>
            <person name="Bay S.K."/>
            <person name="Steen J.A."/>
            <person name="Montgomery K."/>
            <person name="Lines T."/>
            <person name="Beardall J."/>
            <person name="van Dorst J."/>
            <person name="Snape I."/>
            <person name="Stott M.B."/>
            <person name="Hugenholtz P."/>
            <person name="Ferrari B.C."/>
        </authorList>
    </citation>
    <scope>NUCLEOTIDE SEQUENCE [LARGE SCALE GENOMIC DNA]</scope>
    <source>
        <strain evidence="1">RRmetagenome_bin12</strain>
    </source>
</reference>
<protein>
    <submittedName>
        <fullName evidence="1">Uncharacterized protein</fullName>
    </submittedName>
</protein>
<name>A0A2W6A6C7_9BACT</name>
<evidence type="ECO:0000313" key="2">
    <source>
        <dbReference type="Proteomes" id="UP000248724"/>
    </source>
</evidence>